<dbReference type="Gene3D" id="3.50.50.60">
    <property type="entry name" value="FAD/NAD(P)-binding domain"/>
    <property type="match status" value="1"/>
</dbReference>
<evidence type="ECO:0000256" key="10">
    <source>
        <dbReference type="ARBA" id="ARBA00023235"/>
    </source>
</evidence>
<dbReference type="InterPro" id="IPR052542">
    <property type="entry name" value="Cholesterol_Oxidase"/>
</dbReference>
<keyword evidence="5" id="KW-0274">FAD</keyword>
<dbReference type="GO" id="GO:0050660">
    <property type="term" value="F:flavin adenine dinucleotide binding"/>
    <property type="evidence" value="ECO:0007669"/>
    <property type="project" value="InterPro"/>
</dbReference>
<dbReference type="InterPro" id="IPR007867">
    <property type="entry name" value="GMC_OxRtase_C"/>
</dbReference>
<dbReference type="SUPFAM" id="SSF54373">
    <property type="entry name" value="FAD-linked reductases, C-terminal domain"/>
    <property type="match status" value="1"/>
</dbReference>
<comment type="caution">
    <text evidence="18">The sequence shown here is derived from an EMBL/GenBank/DDBJ whole genome shotgun (WGS) entry which is preliminary data.</text>
</comment>
<evidence type="ECO:0000256" key="14">
    <source>
        <dbReference type="ARBA" id="ARBA00049744"/>
    </source>
</evidence>
<evidence type="ECO:0000313" key="19">
    <source>
        <dbReference type="Proteomes" id="UP001143347"/>
    </source>
</evidence>
<keyword evidence="8" id="KW-1207">Sterol metabolism</keyword>
<reference evidence="18" key="1">
    <citation type="submission" date="2022-10" db="EMBL/GenBank/DDBJ databases">
        <title>WGS of marine actinomycetes from Thailand.</title>
        <authorList>
            <person name="Thawai C."/>
        </authorList>
    </citation>
    <scope>NUCLEOTIDE SEQUENCE</scope>
    <source>
        <strain evidence="18">SW21</strain>
    </source>
</reference>
<evidence type="ECO:0000256" key="3">
    <source>
        <dbReference type="ARBA" id="ARBA00022548"/>
    </source>
</evidence>
<keyword evidence="19" id="KW-1185">Reference proteome</keyword>
<evidence type="ECO:0000259" key="17">
    <source>
        <dbReference type="Pfam" id="PF05199"/>
    </source>
</evidence>
<dbReference type="Proteomes" id="UP001143347">
    <property type="component" value="Unassembled WGS sequence"/>
</dbReference>
<sequence length="514" mass="54581">MGAAAATSSNVGQVFSAPVRRVKVTREDHRVVVIGSGFGGGVTALRLSQAGVPLVVLERGRRWRTGPNATTFPNPTQPDKRLLWYRSEPELFGRPMPFDPYVGLVETVIGQNMTALCAAGVGGGSLVYQGMTLQPAQDVFNTQLPEQLDWATMNRIHYPRVARMLQIETAPDRLINTPNYRAVRTFARHARSAGLPVSKIPMPIDWDYALAEIEGKMKPSYTDGSGAMGVNNGGKHSVDVTYLAAAERTGLVDVRPQHEVTDVARARDGRWTVHVDRIASDGTVREKKILTAGALVMAAGSLNTTKLLVRASARGLIGDLPDGLGHGWGTNADRIYLWSDPSGGFGAVQGGPVVYGSLNWSDPDRAHTVIQAAIPGFGLDSHSTMMVGFGVSDARGHFAYDSAAGEAKLWWPHEGDARIQNGAIHPTAAAIAGPTGILTDTNAVVPSTWHALGGANMGPVCDLEGRVHGQRGLYVLDGALIPGNTAACNPSMTIAAVAERALDEIVARDVGSII</sequence>
<gene>
    <name evidence="18" type="ORF">OSB52_15880</name>
</gene>
<organism evidence="18 19">
    <name type="scientific">Gordonia aquimaris</name>
    <dbReference type="NCBI Taxonomy" id="2984863"/>
    <lineage>
        <taxon>Bacteria</taxon>
        <taxon>Bacillati</taxon>
        <taxon>Actinomycetota</taxon>
        <taxon>Actinomycetes</taxon>
        <taxon>Mycobacteriales</taxon>
        <taxon>Gordoniaceae</taxon>
        <taxon>Gordonia</taxon>
    </lineage>
</organism>
<keyword evidence="9" id="KW-0753">Steroid metabolism</keyword>
<evidence type="ECO:0000256" key="6">
    <source>
        <dbReference type="ARBA" id="ARBA00023002"/>
    </source>
</evidence>
<dbReference type="EMBL" id="JAPKFM010000017">
    <property type="protein sequence ID" value="MCX2965571.1"/>
    <property type="molecule type" value="Genomic_DNA"/>
</dbReference>
<dbReference type="EC" id="5.3.3.1" evidence="11"/>
<keyword evidence="7" id="KW-0443">Lipid metabolism</keyword>
<evidence type="ECO:0000256" key="7">
    <source>
        <dbReference type="ARBA" id="ARBA00023098"/>
    </source>
</evidence>
<comment type="pathway">
    <text evidence="12">Steroid metabolism; cholesterol degradation.</text>
</comment>
<dbReference type="PANTHER" id="PTHR47470">
    <property type="entry name" value="CHOLESTEROL OXIDASE"/>
    <property type="match status" value="1"/>
</dbReference>
<comment type="cofactor">
    <cofactor evidence="1">
        <name>FAD</name>
        <dbReference type="ChEBI" id="CHEBI:57692"/>
    </cofactor>
</comment>
<keyword evidence="10" id="KW-0413">Isomerase</keyword>
<evidence type="ECO:0000259" key="16">
    <source>
        <dbReference type="Pfam" id="PF00732"/>
    </source>
</evidence>
<dbReference type="GO" id="GO:0008203">
    <property type="term" value="P:cholesterol metabolic process"/>
    <property type="evidence" value="ECO:0007669"/>
    <property type="project" value="UniProtKB-KW"/>
</dbReference>
<dbReference type="AlphaFoldDB" id="A0A9X3D639"/>
<feature type="domain" description="Glucose-methanol-choline oxidoreductase N-terminal" evidence="16">
    <location>
        <begin position="103"/>
        <end position="311"/>
    </location>
</feature>
<keyword evidence="3" id="KW-0153">Cholesterol metabolism</keyword>
<dbReference type="EC" id="1.1.3.6" evidence="13"/>
<evidence type="ECO:0000256" key="9">
    <source>
        <dbReference type="ARBA" id="ARBA00023221"/>
    </source>
</evidence>
<keyword evidence="4" id="KW-0285">Flavoprotein</keyword>
<evidence type="ECO:0000256" key="4">
    <source>
        <dbReference type="ARBA" id="ARBA00022630"/>
    </source>
</evidence>
<dbReference type="PANTHER" id="PTHR47470:SF1">
    <property type="entry name" value="FAD-DEPENDENT OXIDOREDUCTASE 2 FAD BINDING DOMAIN-CONTAINING PROTEIN"/>
    <property type="match status" value="1"/>
</dbReference>
<evidence type="ECO:0000256" key="1">
    <source>
        <dbReference type="ARBA" id="ARBA00001974"/>
    </source>
</evidence>
<accession>A0A9X3D639</accession>
<dbReference type="SUPFAM" id="SSF51905">
    <property type="entry name" value="FAD/NAD(P)-binding domain"/>
    <property type="match status" value="1"/>
</dbReference>
<dbReference type="Pfam" id="PF00732">
    <property type="entry name" value="GMC_oxred_N"/>
    <property type="match status" value="1"/>
</dbReference>
<proteinExistence type="inferred from homology"/>
<evidence type="ECO:0000256" key="13">
    <source>
        <dbReference type="ARBA" id="ARBA00049723"/>
    </source>
</evidence>
<evidence type="ECO:0000313" key="18">
    <source>
        <dbReference type="EMBL" id="MCX2965571.1"/>
    </source>
</evidence>
<name>A0A9X3D639_9ACTN</name>
<dbReference type="InterPro" id="IPR036188">
    <property type="entry name" value="FAD/NAD-bd_sf"/>
</dbReference>
<comment type="similarity">
    <text evidence="2">Belongs to the GMC oxidoreductase family.</text>
</comment>
<dbReference type="GO" id="GO:0016995">
    <property type="term" value="F:cholesterol oxidase activity"/>
    <property type="evidence" value="ECO:0007669"/>
    <property type="project" value="UniProtKB-EC"/>
</dbReference>
<evidence type="ECO:0000256" key="5">
    <source>
        <dbReference type="ARBA" id="ARBA00022827"/>
    </source>
</evidence>
<keyword evidence="6" id="KW-0560">Oxidoreductase</keyword>
<protein>
    <recommendedName>
        <fullName evidence="14">Cholesterol oxidase</fullName>
        <ecNumber evidence="13">1.1.3.6</ecNumber>
        <ecNumber evidence="11">5.3.3.1</ecNumber>
    </recommendedName>
    <alternativeName>
        <fullName evidence="15">Cholesterol isomerase</fullName>
    </alternativeName>
</protein>
<evidence type="ECO:0000256" key="8">
    <source>
        <dbReference type="ARBA" id="ARBA00023166"/>
    </source>
</evidence>
<evidence type="ECO:0000256" key="12">
    <source>
        <dbReference type="ARBA" id="ARBA00049645"/>
    </source>
</evidence>
<evidence type="ECO:0000256" key="15">
    <source>
        <dbReference type="ARBA" id="ARBA00049778"/>
    </source>
</evidence>
<dbReference type="InterPro" id="IPR000172">
    <property type="entry name" value="GMC_OxRdtase_N"/>
</dbReference>
<dbReference type="Gene3D" id="3.30.410.10">
    <property type="entry name" value="Cholesterol Oxidase, domain 2"/>
    <property type="match status" value="1"/>
</dbReference>
<dbReference type="Pfam" id="PF05199">
    <property type="entry name" value="GMC_oxred_C"/>
    <property type="match status" value="1"/>
</dbReference>
<evidence type="ECO:0000256" key="11">
    <source>
        <dbReference type="ARBA" id="ARBA00038856"/>
    </source>
</evidence>
<evidence type="ECO:0000256" key="2">
    <source>
        <dbReference type="ARBA" id="ARBA00010790"/>
    </source>
</evidence>
<feature type="domain" description="Glucose-methanol-choline oxidoreductase C-terminal" evidence="17">
    <location>
        <begin position="443"/>
        <end position="498"/>
    </location>
</feature>
<dbReference type="GO" id="GO:0004769">
    <property type="term" value="F:steroid Delta-isomerase activity"/>
    <property type="evidence" value="ECO:0007669"/>
    <property type="project" value="UniProtKB-EC"/>
</dbReference>